<protein>
    <recommendedName>
        <fullName evidence="15">Ionotropic glutamate receptor C-terminal domain-containing protein</fullName>
    </recommendedName>
</protein>
<evidence type="ECO:0000313" key="16">
    <source>
        <dbReference type="EMBL" id="TVU00672.1"/>
    </source>
</evidence>
<feature type="compositionally biased region" description="Polar residues" evidence="13">
    <location>
        <begin position="467"/>
        <end position="476"/>
    </location>
</feature>
<keyword evidence="3" id="KW-0813">Transport</keyword>
<feature type="transmembrane region" description="Helical" evidence="14">
    <location>
        <begin position="189"/>
        <end position="207"/>
    </location>
</feature>
<evidence type="ECO:0000256" key="3">
    <source>
        <dbReference type="ARBA" id="ARBA00022448"/>
    </source>
</evidence>
<evidence type="ECO:0000313" key="17">
    <source>
        <dbReference type="Proteomes" id="UP000324897"/>
    </source>
</evidence>
<reference evidence="16 17" key="1">
    <citation type="journal article" date="2019" name="Sci. Rep.">
        <title>A high-quality genome of Eragrostis curvula grass provides insights into Poaceae evolution and supports new strategies to enhance forage quality.</title>
        <authorList>
            <person name="Carballo J."/>
            <person name="Santos B.A.C.M."/>
            <person name="Zappacosta D."/>
            <person name="Garbus I."/>
            <person name="Selva J.P."/>
            <person name="Gallo C.A."/>
            <person name="Diaz A."/>
            <person name="Albertini E."/>
            <person name="Caccamo M."/>
            <person name="Echenique V."/>
        </authorList>
    </citation>
    <scope>NUCLEOTIDE SEQUENCE [LARGE SCALE GENOMIC DNA]</scope>
    <source>
        <strain evidence="17">cv. Victoria</strain>
        <tissue evidence="16">Leaf</tissue>
    </source>
</reference>
<keyword evidence="5" id="KW-0732">Signal</keyword>
<keyword evidence="12" id="KW-0407">Ion channel</keyword>
<evidence type="ECO:0000256" key="1">
    <source>
        <dbReference type="ARBA" id="ARBA00004141"/>
    </source>
</evidence>
<evidence type="ECO:0000256" key="6">
    <source>
        <dbReference type="ARBA" id="ARBA00022989"/>
    </source>
</evidence>
<dbReference type="GO" id="GO:0016020">
    <property type="term" value="C:membrane"/>
    <property type="evidence" value="ECO:0007669"/>
    <property type="project" value="UniProtKB-SubCell"/>
</dbReference>
<comment type="caution">
    <text evidence="16">The sequence shown here is derived from an EMBL/GenBank/DDBJ whole genome shotgun (WGS) entry which is preliminary data.</text>
</comment>
<dbReference type="Proteomes" id="UP000324897">
    <property type="component" value="Unassembled WGS sequence"/>
</dbReference>
<name>A0A5J9SNR2_9POAL</name>
<feature type="domain" description="Ionotropic glutamate receptor C-terminal" evidence="15">
    <location>
        <begin position="67"/>
        <end position="411"/>
    </location>
</feature>
<dbReference type="OrthoDB" id="5984008at2759"/>
<feature type="compositionally biased region" description="Polar residues" evidence="13">
    <location>
        <begin position="525"/>
        <end position="545"/>
    </location>
</feature>
<keyword evidence="8 14" id="KW-0472">Membrane</keyword>
<evidence type="ECO:0000256" key="13">
    <source>
        <dbReference type="SAM" id="MobiDB-lite"/>
    </source>
</evidence>
<comment type="subcellular location">
    <subcellularLocation>
        <location evidence="1">Membrane</location>
        <topology evidence="1">Multi-pass membrane protein</topology>
    </subcellularLocation>
</comment>
<accession>A0A5J9SNR2</accession>
<comment type="similarity">
    <text evidence="2">Belongs to the glutamate-gated ion channel (TC 1.A.10.1) family.</text>
</comment>
<proteinExistence type="inferred from homology"/>
<dbReference type="Gene3D" id="1.10.287.70">
    <property type="match status" value="1"/>
</dbReference>
<evidence type="ECO:0000256" key="5">
    <source>
        <dbReference type="ARBA" id="ARBA00022729"/>
    </source>
</evidence>
<dbReference type="InterPro" id="IPR015683">
    <property type="entry name" value="Ionotropic_Glu_rcpt"/>
</dbReference>
<evidence type="ECO:0000256" key="8">
    <source>
        <dbReference type="ARBA" id="ARBA00023136"/>
    </source>
</evidence>
<keyword evidence="17" id="KW-1185">Reference proteome</keyword>
<dbReference type="SUPFAM" id="SSF81324">
    <property type="entry name" value="Voltage-gated potassium channels"/>
    <property type="match status" value="1"/>
</dbReference>
<dbReference type="SMART" id="SM00079">
    <property type="entry name" value="PBPe"/>
    <property type="match status" value="1"/>
</dbReference>
<keyword evidence="9" id="KW-0675">Receptor</keyword>
<dbReference type="GO" id="GO:0015276">
    <property type="term" value="F:ligand-gated monoatomic ion channel activity"/>
    <property type="evidence" value="ECO:0007669"/>
    <property type="project" value="InterPro"/>
</dbReference>
<keyword evidence="4 14" id="KW-0812">Transmembrane</keyword>
<feature type="region of interest" description="Disordered" evidence="13">
    <location>
        <begin position="467"/>
        <end position="555"/>
    </location>
</feature>
<dbReference type="InterPro" id="IPR001320">
    <property type="entry name" value="Iontro_rcpt_C"/>
</dbReference>
<keyword evidence="6 14" id="KW-1133">Transmembrane helix</keyword>
<dbReference type="CDD" id="cd13686">
    <property type="entry name" value="GluR_Plant"/>
    <property type="match status" value="1"/>
</dbReference>
<sequence>MSEKVRCQSWLSGFSSWRIPIWGFAVSRGRHIDVPSNERISVYTEITDANELGRQNIGEVSKGYDKILRIAVPHKHGFQAFVNITHPNTVRQKVTGYSIDIFTTAMEKLQPPRQYKFFSFDGTYDEIVRNVSTGVYDAAVGDVTITAERVMNADFTMPYTQSGLSLLVLSVNDSKPIQWIFLEPLTKELWFATVGGFFFTGFVVWMIERPRNPEYQGSSLRQFSNASYFAFSTLTFSHDQIIRSPLSKFVVVIWCFVVLVIVQSYTANLSSMLTAKRLQPSVTNLNQLMLNGDYIGYKDGTFVRSFLRKEGFPDERLRAYINQTEYAEALRKGSRNGGVSAVVDEIPYLTYFLLDHERKKEFKIVNYMYRTPGLGFVFPLGSPLVHNLSIAILDLTGGDEISQIEEKWLGTAALSTSDGNPIADSAPLSLRSFSGLFVITGCVSTLMLLIRITSSVYARYTRLRGSHLQNSDTDNGSAHIEESSGLPDDMGNGSADQHHNEDRSEHGLGAHWRSTSVGREEPGPNHNSSVPADSVQIEMSGSTEQGVAMALQAAT</sequence>
<evidence type="ECO:0000256" key="10">
    <source>
        <dbReference type="ARBA" id="ARBA00023180"/>
    </source>
</evidence>
<feature type="non-terminal residue" evidence="16">
    <location>
        <position position="1"/>
    </location>
</feature>
<evidence type="ECO:0000256" key="12">
    <source>
        <dbReference type="ARBA" id="ARBA00023303"/>
    </source>
</evidence>
<dbReference type="EMBL" id="RWGY01000559">
    <property type="protein sequence ID" value="TVU00672.1"/>
    <property type="molecule type" value="Genomic_DNA"/>
</dbReference>
<feature type="compositionally biased region" description="Basic and acidic residues" evidence="13">
    <location>
        <begin position="496"/>
        <end position="508"/>
    </location>
</feature>
<feature type="transmembrane region" description="Helical" evidence="14">
    <location>
        <begin position="433"/>
        <end position="454"/>
    </location>
</feature>
<dbReference type="Gramene" id="TVU00672">
    <property type="protein sequence ID" value="TVU00672"/>
    <property type="gene ID" value="EJB05_53893"/>
</dbReference>
<feature type="transmembrane region" description="Helical" evidence="14">
    <location>
        <begin position="249"/>
        <end position="267"/>
    </location>
</feature>
<keyword evidence="7" id="KW-0406">Ion transport</keyword>
<organism evidence="16 17">
    <name type="scientific">Eragrostis curvula</name>
    <name type="common">weeping love grass</name>
    <dbReference type="NCBI Taxonomy" id="38414"/>
    <lineage>
        <taxon>Eukaryota</taxon>
        <taxon>Viridiplantae</taxon>
        <taxon>Streptophyta</taxon>
        <taxon>Embryophyta</taxon>
        <taxon>Tracheophyta</taxon>
        <taxon>Spermatophyta</taxon>
        <taxon>Magnoliopsida</taxon>
        <taxon>Liliopsida</taxon>
        <taxon>Poales</taxon>
        <taxon>Poaceae</taxon>
        <taxon>PACMAD clade</taxon>
        <taxon>Chloridoideae</taxon>
        <taxon>Eragrostideae</taxon>
        <taxon>Eragrostidinae</taxon>
        <taxon>Eragrostis</taxon>
    </lineage>
</organism>
<evidence type="ECO:0000256" key="2">
    <source>
        <dbReference type="ARBA" id="ARBA00008685"/>
    </source>
</evidence>
<dbReference type="PANTHER" id="PTHR18966">
    <property type="entry name" value="IONOTROPIC GLUTAMATE RECEPTOR"/>
    <property type="match status" value="1"/>
</dbReference>
<keyword evidence="10" id="KW-0325">Glycoprotein</keyword>
<evidence type="ECO:0000256" key="7">
    <source>
        <dbReference type="ARBA" id="ARBA00023065"/>
    </source>
</evidence>
<dbReference type="Gene3D" id="3.40.190.10">
    <property type="entry name" value="Periplasmic binding protein-like II"/>
    <property type="match status" value="2"/>
</dbReference>
<dbReference type="Pfam" id="PF00060">
    <property type="entry name" value="Lig_chan"/>
    <property type="match status" value="1"/>
</dbReference>
<evidence type="ECO:0000256" key="11">
    <source>
        <dbReference type="ARBA" id="ARBA00023286"/>
    </source>
</evidence>
<evidence type="ECO:0000256" key="9">
    <source>
        <dbReference type="ARBA" id="ARBA00023170"/>
    </source>
</evidence>
<evidence type="ECO:0000256" key="4">
    <source>
        <dbReference type="ARBA" id="ARBA00022692"/>
    </source>
</evidence>
<keyword evidence="11" id="KW-1071">Ligand-gated ion channel</keyword>
<dbReference type="FunFam" id="3.40.190.10:FF:000150">
    <property type="entry name" value="Glutamate receptor 2.7"/>
    <property type="match status" value="1"/>
</dbReference>
<gene>
    <name evidence="16" type="ORF">EJB05_53893</name>
</gene>
<evidence type="ECO:0000259" key="15">
    <source>
        <dbReference type="SMART" id="SM00079"/>
    </source>
</evidence>
<evidence type="ECO:0000256" key="14">
    <source>
        <dbReference type="SAM" id="Phobius"/>
    </source>
</evidence>
<dbReference type="AlphaFoldDB" id="A0A5J9SNR2"/>
<dbReference type="SUPFAM" id="SSF53850">
    <property type="entry name" value="Periplasmic binding protein-like II"/>
    <property type="match status" value="1"/>
</dbReference>
<dbReference type="FunFam" id="1.10.287.70:FF:000037">
    <property type="entry name" value="Glutamate receptor"/>
    <property type="match status" value="1"/>
</dbReference>
<feature type="transmembrane region" description="Helical" evidence="14">
    <location>
        <begin position="367"/>
        <end position="385"/>
    </location>
</feature>